<dbReference type="AlphaFoldDB" id="A0A084FXA9"/>
<dbReference type="Pfam" id="PF24738">
    <property type="entry name" value="DUF7689"/>
    <property type="match status" value="1"/>
</dbReference>
<dbReference type="Proteomes" id="UP000028545">
    <property type="component" value="Unassembled WGS sequence"/>
</dbReference>
<evidence type="ECO:0000256" key="1">
    <source>
        <dbReference type="SAM" id="MobiDB-lite"/>
    </source>
</evidence>
<dbReference type="RefSeq" id="XP_016639520.1">
    <property type="nucleotide sequence ID" value="XM_016791010.1"/>
</dbReference>
<dbReference type="InterPro" id="IPR056106">
    <property type="entry name" value="DUF7689"/>
</dbReference>
<dbReference type="OrthoDB" id="5240470at2759"/>
<accession>A0A084FXA9</accession>
<feature type="compositionally biased region" description="Basic and acidic residues" evidence="1">
    <location>
        <begin position="208"/>
        <end position="218"/>
    </location>
</feature>
<evidence type="ECO:0000313" key="4">
    <source>
        <dbReference type="Proteomes" id="UP000028545"/>
    </source>
</evidence>
<dbReference type="KEGG" id="sapo:SAPIO_CDS9677"/>
<dbReference type="HOGENOM" id="CLU_1215386_0_0_1"/>
<feature type="compositionally biased region" description="Gly residues" evidence="1">
    <location>
        <begin position="219"/>
        <end position="228"/>
    </location>
</feature>
<feature type="domain" description="DUF7689" evidence="2">
    <location>
        <begin position="32"/>
        <end position="143"/>
    </location>
</feature>
<dbReference type="VEuPathDB" id="FungiDB:SAPIO_CDS9677"/>
<keyword evidence="4" id="KW-1185">Reference proteome</keyword>
<comment type="caution">
    <text evidence="3">The sequence shown here is derived from an EMBL/GenBank/DDBJ whole genome shotgun (WGS) entry which is preliminary data.</text>
</comment>
<name>A0A084FXA9_PSEDA</name>
<dbReference type="GeneID" id="27728749"/>
<protein>
    <recommendedName>
        <fullName evidence="2">DUF7689 domain-containing protein</fullName>
    </recommendedName>
</protein>
<evidence type="ECO:0000313" key="3">
    <source>
        <dbReference type="EMBL" id="KEZ39721.1"/>
    </source>
</evidence>
<proteinExistence type="predicted"/>
<sequence>MANQQLTQFVQGIIQDHSDAREGSFAVHWETSSPAYNCFAFAVGDDTRWLTPMNLLDLEWMYAQYGYFRVAEGSPQVNDVEVYARGGMPLHAHKISSALPGDRQCDSKMGQGPIISHSRGMLQSPMRHRSTERRYGTIVARYRYNKQKQKEWQEEHLTKTSRGRTILKHGAAATGSGAIIHVGDLGRTKSGRIVRKPTRYGAPIAKKGETVPVTREDGGNGGEAVGGD</sequence>
<dbReference type="EMBL" id="JOWA01000143">
    <property type="protein sequence ID" value="KEZ39721.1"/>
    <property type="molecule type" value="Genomic_DNA"/>
</dbReference>
<gene>
    <name evidence="3" type="ORF">SAPIO_CDS9677</name>
</gene>
<reference evidence="3 4" key="1">
    <citation type="journal article" date="2014" name="Genome Announc.">
        <title>Draft genome sequence of the pathogenic fungus Scedosporium apiospermum.</title>
        <authorList>
            <person name="Vandeputte P."/>
            <person name="Ghamrawi S."/>
            <person name="Rechenmann M."/>
            <person name="Iltis A."/>
            <person name="Giraud S."/>
            <person name="Fleury M."/>
            <person name="Thornton C."/>
            <person name="Delhaes L."/>
            <person name="Meyer W."/>
            <person name="Papon N."/>
            <person name="Bouchara J.P."/>
        </authorList>
    </citation>
    <scope>NUCLEOTIDE SEQUENCE [LARGE SCALE GENOMIC DNA]</scope>
    <source>
        <strain evidence="3 4">IHEM 14462</strain>
    </source>
</reference>
<organism evidence="3 4">
    <name type="scientific">Pseudallescheria apiosperma</name>
    <name type="common">Scedosporium apiospermum</name>
    <dbReference type="NCBI Taxonomy" id="563466"/>
    <lineage>
        <taxon>Eukaryota</taxon>
        <taxon>Fungi</taxon>
        <taxon>Dikarya</taxon>
        <taxon>Ascomycota</taxon>
        <taxon>Pezizomycotina</taxon>
        <taxon>Sordariomycetes</taxon>
        <taxon>Hypocreomycetidae</taxon>
        <taxon>Microascales</taxon>
        <taxon>Microascaceae</taxon>
        <taxon>Scedosporium</taxon>
    </lineage>
</organism>
<evidence type="ECO:0000259" key="2">
    <source>
        <dbReference type="Pfam" id="PF24738"/>
    </source>
</evidence>
<feature type="region of interest" description="Disordered" evidence="1">
    <location>
        <begin position="208"/>
        <end position="228"/>
    </location>
</feature>